<protein>
    <submittedName>
        <fullName evidence="2">Prepilin-type cleavage/methylation domain-containing protein</fullName>
    </submittedName>
</protein>
<evidence type="ECO:0000256" key="1">
    <source>
        <dbReference type="SAM" id="Phobius"/>
    </source>
</evidence>
<dbReference type="InterPro" id="IPR045584">
    <property type="entry name" value="Pilin-like"/>
</dbReference>
<comment type="caution">
    <text evidence="2">The sequence shown here is derived from an EMBL/GenBank/DDBJ whole genome shotgun (WGS) entry which is preliminary data.</text>
</comment>
<dbReference type="SUPFAM" id="SSF54523">
    <property type="entry name" value="Pili subunits"/>
    <property type="match status" value="1"/>
</dbReference>
<name>A0A2J6WQZ4_9BACT</name>
<reference evidence="2 3" key="1">
    <citation type="submission" date="2018-01" db="EMBL/GenBank/DDBJ databases">
        <title>Metagenomic assembled genomes from two thermal pools in the Uzon Caldera, Kamchatka, Russia.</title>
        <authorList>
            <person name="Wilkins L."/>
            <person name="Ettinger C."/>
        </authorList>
    </citation>
    <scope>NUCLEOTIDE SEQUENCE [LARGE SCALE GENOMIC DNA]</scope>
    <source>
        <strain evidence="2">ZAV-04</strain>
    </source>
</reference>
<dbReference type="Proteomes" id="UP000242288">
    <property type="component" value="Unassembled WGS sequence"/>
</dbReference>
<keyword evidence="1" id="KW-0812">Transmembrane</keyword>
<dbReference type="PROSITE" id="PS00409">
    <property type="entry name" value="PROKAR_NTER_METHYL"/>
    <property type="match status" value="1"/>
</dbReference>
<feature type="non-terminal residue" evidence="2">
    <location>
        <position position="60"/>
    </location>
</feature>
<dbReference type="Gene3D" id="3.30.700.10">
    <property type="entry name" value="Glycoprotein, Type 4 Pilin"/>
    <property type="match status" value="1"/>
</dbReference>
<organism evidence="2 3">
    <name type="scientific">Thermodesulfovibrio aggregans</name>
    <dbReference type="NCBI Taxonomy" id="86166"/>
    <lineage>
        <taxon>Bacteria</taxon>
        <taxon>Pseudomonadati</taxon>
        <taxon>Nitrospirota</taxon>
        <taxon>Thermodesulfovibrionia</taxon>
        <taxon>Thermodesulfovibrionales</taxon>
        <taxon>Thermodesulfovibrionaceae</taxon>
        <taxon>Thermodesulfovibrio</taxon>
    </lineage>
</organism>
<dbReference type="NCBIfam" id="TIGR02532">
    <property type="entry name" value="IV_pilin_GFxxxE"/>
    <property type="match status" value="1"/>
</dbReference>
<accession>A0A2J6WQZ4</accession>
<dbReference type="EMBL" id="PNIO01000004">
    <property type="protein sequence ID" value="PMP72770.1"/>
    <property type="molecule type" value="Genomic_DNA"/>
</dbReference>
<keyword evidence="1" id="KW-1133">Transmembrane helix</keyword>
<dbReference type="InterPro" id="IPR012902">
    <property type="entry name" value="N_methyl_site"/>
</dbReference>
<sequence length="60" mass="6840">MKSLRNSKGFTLVELAIVLVIIGIIIGAVLKGQELINNAKMKRAYNQYREILAAFYTYYD</sequence>
<dbReference type="AlphaFoldDB" id="A0A2J6WQZ4"/>
<keyword evidence="1" id="KW-0472">Membrane</keyword>
<evidence type="ECO:0000313" key="3">
    <source>
        <dbReference type="Proteomes" id="UP000242288"/>
    </source>
</evidence>
<evidence type="ECO:0000313" key="2">
    <source>
        <dbReference type="EMBL" id="PMP72770.1"/>
    </source>
</evidence>
<proteinExistence type="predicted"/>
<dbReference type="Pfam" id="PF07963">
    <property type="entry name" value="N_methyl"/>
    <property type="match status" value="1"/>
</dbReference>
<feature type="transmembrane region" description="Helical" evidence="1">
    <location>
        <begin position="12"/>
        <end position="30"/>
    </location>
</feature>
<gene>
    <name evidence="2" type="ORF">C0186_00425</name>
</gene>